<dbReference type="EMBL" id="LAZR01011973">
    <property type="protein sequence ID" value="KKM49824.1"/>
    <property type="molecule type" value="Genomic_DNA"/>
</dbReference>
<protein>
    <submittedName>
        <fullName evidence="1">Uncharacterized protein</fullName>
    </submittedName>
</protein>
<dbReference type="Pfam" id="PF10706">
    <property type="entry name" value="Aminoglyc_resit"/>
    <property type="match status" value="1"/>
</dbReference>
<dbReference type="InterPro" id="IPR019646">
    <property type="entry name" value="Aminoglyc_AdlTrfase"/>
</dbReference>
<dbReference type="SUPFAM" id="SSF81301">
    <property type="entry name" value="Nucleotidyltransferase"/>
    <property type="match status" value="1"/>
</dbReference>
<dbReference type="AlphaFoldDB" id="A0A0F9LPM4"/>
<name>A0A0F9LPM4_9ZZZZ</name>
<evidence type="ECO:0000313" key="1">
    <source>
        <dbReference type="EMBL" id="KKM49824.1"/>
    </source>
</evidence>
<reference evidence="1" key="1">
    <citation type="journal article" date="2015" name="Nature">
        <title>Complex archaea that bridge the gap between prokaryotes and eukaryotes.</title>
        <authorList>
            <person name="Spang A."/>
            <person name="Saw J.H."/>
            <person name="Jorgensen S.L."/>
            <person name="Zaremba-Niedzwiedzka K."/>
            <person name="Martijn J."/>
            <person name="Lind A.E."/>
            <person name="van Eijk R."/>
            <person name="Schleper C."/>
            <person name="Guy L."/>
            <person name="Ettema T.J."/>
        </authorList>
    </citation>
    <scope>NUCLEOTIDE SEQUENCE</scope>
</reference>
<organism evidence="1">
    <name type="scientific">marine sediment metagenome</name>
    <dbReference type="NCBI Taxonomy" id="412755"/>
    <lineage>
        <taxon>unclassified sequences</taxon>
        <taxon>metagenomes</taxon>
        <taxon>ecological metagenomes</taxon>
    </lineage>
</organism>
<dbReference type="Gene3D" id="3.30.460.40">
    <property type="match status" value="1"/>
</dbReference>
<gene>
    <name evidence="1" type="ORF">LCGC14_1556600</name>
</gene>
<sequence length="126" mass="14974">MVLQGVKIKPNDIDILTDKEGALKCNKIFEKYIKKTVEWNQTEILDSFFGKFQINDVEIEIMGDLKVKERNKWIELKLRLEKPHFIRVEDILIPVSPLEEQLKSYKKSTNNKDRKKIRFIEKALNL</sequence>
<comment type="caution">
    <text evidence="1">The sequence shown here is derived from an EMBL/GenBank/DDBJ whole genome shotgun (WGS) entry which is preliminary data.</text>
</comment>
<accession>A0A0F9LPM4</accession>
<proteinExistence type="predicted"/>
<dbReference type="InterPro" id="IPR043519">
    <property type="entry name" value="NT_sf"/>
</dbReference>